<name>M5AXY2_LEVBR</name>
<evidence type="ECO:0000313" key="2">
    <source>
        <dbReference type="Proteomes" id="UP000012042"/>
    </source>
</evidence>
<reference evidence="1 2" key="1">
    <citation type="journal article" date="2013" name="PLoS ONE">
        <title>Genomic Analysis by Deep Sequencing of the Probiotic Lactobacillus brevis KB290 Harboring Nine Plasmids Reveals Genomic Stability.</title>
        <authorList>
            <person name="Fukao M."/>
            <person name="Oshima K."/>
            <person name="Morita H."/>
            <person name="Toh H."/>
            <person name="Suda W."/>
            <person name="Kim S.W."/>
            <person name="Suzuki S."/>
            <person name="Yakabe T."/>
            <person name="Hattori M."/>
            <person name="Yajima N."/>
        </authorList>
    </citation>
    <scope>NUCLEOTIDE SEQUENCE [LARGE SCALE GENOMIC DNA]</scope>
    <source>
        <strain evidence="1 2">KB290</strain>
    </source>
</reference>
<dbReference type="HOGENOM" id="CLU_3311612_0_0_9"/>
<organism evidence="1 2">
    <name type="scientific">Levilactobacillus brevis KB290</name>
    <dbReference type="NCBI Taxonomy" id="1001583"/>
    <lineage>
        <taxon>Bacteria</taxon>
        <taxon>Bacillati</taxon>
        <taxon>Bacillota</taxon>
        <taxon>Bacilli</taxon>
        <taxon>Lactobacillales</taxon>
        <taxon>Lactobacillaceae</taxon>
        <taxon>Levilactobacillus</taxon>
    </lineage>
</organism>
<dbReference type="Proteomes" id="UP000012042">
    <property type="component" value="Chromosome"/>
</dbReference>
<evidence type="ECO:0000313" key="1">
    <source>
        <dbReference type="EMBL" id="BAN05936.1"/>
    </source>
</evidence>
<sequence>MMLLNRQSAGNKKTIGVPGAHVRAGATWGPVVFDFSAYD</sequence>
<dbReference type="KEGG" id="lbk:LVISKB_0301"/>
<dbReference type="EMBL" id="AP012167">
    <property type="protein sequence ID" value="BAN05936.1"/>
    <property type="molecule type" value="Genomic_DNA"/>
</dbReference>
<gene>
    <name evidence="1" type="ORF">LVISKB_0301</name>
</gene>
<accession>M5AXY2</accession>
<protein>
    <submittedName>
        <fullName evidence="1">Uncharacterized protein</fullName>
    </submittedName>
</protein>
<proteinExistence type="predicted"/>
<dbReference type="PATRIC" id="fig|1001583.3.peg.294"/>
<dbReference type="AlphaFoldDB" id="M5AXY2"/>